<dbReference type="Gene3D" id="1.10.10.2520">
    <property type="entry name" value="Cell wall hydrolase SleB, domain 1"/>
    <property type="match status" value="1"/>
</dbReference>
<dbReference type="InterPro" id="IPR011105">
    <property type="entry name" value="Cell_wall_hydrolase_SleB"/>
</dbReference>
<name>A0A6J5KYK0_9CAUD</name>
<proteinExistence type="predicted"/>
<dbReference type="GO" id="GO:0016787">
    <property type="term" value="F:hydrolase activity"/>
    <property type="evidence" value="ECO:0007669"/>
    <property type="project" value="UniProtKB-KW"/>
</dbReference>
<accession>A0A6J5KYK0</accession>
<organism evidence="2">
    <name type="scientific">uncultured Caudovirales phage</name>
    <dbReference type="NCBI Taxonomy" id="2100421"/>
    <lineage>
        <taxon>Viruses</taxon>
        <taxon>Duplodnaviria</taxon>
        <taxon>Heunggongvirae</taxon>
        <taxon>Uroviricota</taxon>
        <taxon>Caudoviricetes</taxon>
        <taxon>Peduoviridae</taxon>
        <taxon>Maltschvirus</taxon>
        <taxon>Maltschvirus maltsch</taxon>
    </lineage>
</organism>
<dbReference type="InterPro" id="IPR042047">
    <property type="entry name" value="SleB_dom1"/>
</dbReference>
<dbReference type="Pfam" id="PF07486">
    <property type="entry name" value="Hydrolase_2"/>
    <property type="match status" value="1"/>
</dbReference>
<protein>
    <submittedName>
        <fullName evidence="2">Cell wall hydrolase, SleB</fullName>
    </submittedName>
</protein>
<sequence>MDMHNLELDVACYATAVYHEVNTRSLEEKVGVINVIRNRLHSGRWGYSVCSVVYADGQFIGVTDESHPPVDEKAYLETKLLVLDTVVFNKHANPVGKALYFHDDSMQIKTKWFGKKKMVKIGRMVFY</sequence>
<evidence type="ECO:0000313" key="2">
    <source>
        <dbReference type="EMBL" id="CAB4126335.1"/>
    </source>
</evidence>
<evidence type="ECO:0000259" key="1">
    <source>
        <dbReference type="Pfam" id="PF07486"/>
    </source>
</evidence>
<dbReference type="EMBL" id="LR796197">
    <property type="protein sequence ID" value="CAB4126335.1"/>
    <property type="molecule type" value="Genomic_DNA"/>
</dbReference>
<feature type="domain" description="Cell wall hydrolase SleB" evidence="1">
    <location>
        <begin position="26"/>
        <end position="127"/>
    </location>
</feature>
<gene>
    <name evidence="2" type="ORF">UFOVP89_8</name>
</gene>
<reference evidence="2" key="1">
    <citation type="submission" date="2020-04" db="EMBL/GenBank/DDBJ databases">
        <authorList>
            <person name="Chiriac C."/>
            <person name="Salcher M."/>
            <person name="Ghai R."/>
            <person name="Kavagutti S V."/>
        </authorList>
    </citation>
    <scope>NUCLEOTIDE SEQUENCE</scope>
</reference>
<keyword evidence="2" id="KW-0378">Hydrolase</keyword>